<feature type="region of interest" description="Disordered" evidence="2">
    <location>
        <begin position="74"/>
        <end position="103"/>
    </location>
</feature>
<dbReference type="STRING" id="741276.A0A2S5B296"/>
<feature type="region of interest" description="Disordered" evidence="2">
    <location>
        <begin position="214"/>
        <end position="241"/>
    </location>
</feature>
<dbReference type="Gene3D" id="2.130.10.10">
    <property type="entry name" value="YVTN repeat-like/Quinoprotein amine dehydrogenase"/>
    <property type="match status" value="1"/>
</dbReference>
<organism evidence="3 4">
    <name type="scientific">Rhodotorula taiwanensis</name>
    <dbReference type="NCBI Taxonomy" id="741276"/>
    <lineage>
        <taxon>Eukaryota</taxon>
        <taxon>Fungi</taxon>
        <taxon>Dikarya</taxon>
        <taxon>Basidiomycota</taxon>
        <taxon>Pucciniomycotina</taxon>
        <taxon>Microbotryomycetes</taxon>
        <taxon>Sporidiobolales</taxon>
        <taxon>Sporidiobolaceae</taxon>
        <taxon>Rhodotorula</taxon>
    </lineage>
</organism>
<proteinExistence type="predicted"/>
<keyword evidence="1" id="KW-0853">WD repeat</keyword>
<dbReference type="PROSITE" id="PS50082">
    <property type="entry name" value="WD_REPEATS_2"/>
    <property type="match status" value="1"/>
</dbReference>
<dbReference type="SUPFAM" id="SSF69322">
    <property type="entry name" value="Tricorn protease domain 2"/>
    <property type="match status" value="1"/>
</dbReference>
<accession>A0A2S5B296</accession>
<dbReference type="PANTHER" id="PTHR44099:SF4">
    <property type="entry name" value="RABCONNECTIN-3B, ISOFORM A"/>
    <property type="match status" value="1"/>
</dbReference>
<keyword evidence="4" id="KW-1185">Reference proteome</keyword>
<dbReference type="InterPro" id="IPR036322">
    <property type="entry name" value="WD40_repeat_dom_sf"/>
</dbReference>
<feature type="repeat" description="WD" evidence="1">
    <location>
        <begin position="1424"/>
        <end position="1449"/>
    </location>
</feature>
<feature type="compositionally biased region" description="Polar residues" evidence="2">
    <location>
        <begin position="229"/>
        <end position="240"/>
    </location>
</feature>
<dbReference type="InterPro" id="IPR049916">
    <property type="entry name" value="WDR72-like"/>
</dbReference>
<comment type="caution">
    <text evidence="3">The sequence shown here is derived from an EMBL/GenBank/DDBJ whole genome shotgun (WGS) entry which is preliminary data.</text>
</comment>
<dbReference type="InterPro" id="IPR001680">
    <property type="entry name" value="WD40_rpt"/>
</dbReference>
<evidence type="ECO:0000313" key="4">
    <source>
        <dbReference type="Proteomes" id="UP000237144"/>
    </source>
</evidence>
<feature type="compositionally biased region" description="Low complexity" evidence="2">
    <location>
        <begin position="167"/>
        <end position="182"/>
    </location>
</feature>
<feature type="compositionally biased region" description="Polar residues" evidence="2">
    <location>
        <begin position="94"/>
        <end position="103"/>
    </location>
</feature>
<gene>
    <name evidence="3" type="ORF">BMF94_6062</name>
</gene>
<evidence type="ECO:0000256" key="1">
    <source>
        <dbReference type="PROSITE-ProRule" id="PRU00221"/>
    </source>
</evidence>
<dbReference type="InterPro" id="IPR015943">
    <property type="entry name" value="WD40/YVTN_repeat-like_dom_sf"/>
</dbReference>
<dbReference type="EMBL" id="PJQD01000096">
    <property type="protein sequence ID" value="POY70885.1"/>
    <property type="molecule type" value="Genomic_DNA"/>
</dbReference>
<reference evidence="3 4" key="1">
    <citation type="journal article" date="2018" name="Front. Microbiol.">
        <title>Prospects for Fungal Bioremediation of Acidic Radioactive Waste Sites: Characterization and Genome Sequence of Rhodotorula taiwanensis MD1149.</title>
        <authorList>
            <person name="Tkavc R."/>
            <person name="Matrosova V.Y."/>
            <person name="Grichenko O.E."/>
            <person name="Gostincar C."/>
            <person name="Volpe R.P."/>
            <person name="Klimenkova P."/>
            <person name="Gaidamakova E.K."/>
            <person name="Zhou C.E."/>
            <person name="Stewart B.J."/>
            <person name="Lyman M.G."/>
            <person name="Malfatti S.A."/>
            <person name="Rubinfeld B."/>
            <person name="Courtot M."/>
            <person name="Singh J."/>
            <person name="Dalgard C.L."/>
            <person name="Hamilton T."/>
            <person name="Frey K.G."/>
            <person name="Gunde-Cimerman N."/>
            <person name="Dugan L."/>
            <person name="Daly M.J."/>
        </authorList>
    </citation>
    <scope>NUCLEOTIDE SEQUENCE [LARGE SCALE GENOMIC DNA]</scope>
    <source>
        <strain evidence="3 4">MD1149</strain>
    </source>
</reference>
<feature type="region of interest" description="Disordered" evidence="2">
    <location>
        <begin position="347"/>
        <end position="464"/>
    </location>
</feature>
<dbReference type="OrthoDB" id="338622at2759"/>
<dbReference type="GO" id="GO:0005737">
    <property type="term" value="C:cytoplasm"/>
    <property type="evidence" value="ECO:0007669"/>
    <property type="project" value="TreeGrafter"/>
</dbReference>
<evidence type="ECO:0000256" key="2">
    <source>
        <dbReference type="SAM" id="MobiDB-lite"/>
    </source>
</evidence>
<name>A0A2S5B296_9BASI</name>
<evidence type="ECO:0000313" key="3">
    <source>
        <dbReference type="EMBL" id="POY70885.1"/>
    </source>
</evidence>
<dbReference type="SUPFAM" id="SSF48371">
    <property type="entry name" value="ARM repeat"/>
    <property type="match status" value="1"/>
</dbReference>
<feature type="region of interest" description="Disordered" evidence="2">
    <location>
        <begin position="1003"/>
        <end position="1033"/>
    </location>
</feature>
<dbReference type="PANTHER" id="PTHR44099">
    <property type="entry name" value="RABCONNECTIN-3B, ISOFORM A"/>
    <property type="match status" value="1"/>
</dbReference>
<protein>
    <submittedName>
        <fullName evidence="3">Uncharacterized protein</fullName>
    </submittedName>
</protein>
<feature type="region of interest" description="Disordered" evidence="2">
    <location>
        <begin position="312"/>
        <end position="331"/>
    </location>
</feature>
<feature type="region of interest" description="Disordered" evidence="2">
    <location>
        <begin position="160"/>
        <end position="187"/>
    </location>
</feature>
<dbReference type="Pfam" id="PF00400">
    <property type="entry name" value="WD40"/>
    <property type="match status" value="1"/>
</dbReference>
<dbReference type="SUPFAM" id="SSF50978">
    <property type="entry name" value="WD40 repeat-like"/>
    <property type="match status" value="1"/>
</dbReference>
<dbReference type="SMART" id="SM00320">
    <property type="entry name" value="WD40"/>
    <property type="match status" value="4"/>
</dbReference>
<dbReference type="Proteomes" id="UP000237144">
    <property type="component" value="Unassembled WGS sequence"/>
</dbReference>
<dbReference type="InterPro" id="IPR016024">
    <property type="entry name" value="ARM-type_fold"/>
</dbReference>
<sequence>MSISAPLPSTAWSAHPLYLTAQLDAFLDGAKATAAASTPLEPTTSSDQSQTSVPHDVFDEIDASTSPWTVEAAAGAGATGRGGDDCSSLPDVSGESTSTGPATVQEDSFFDCALSDYHHILYGRGAVPMPSGGADRSSGMEERGLPSWMKETSGRVTNMASGHLRSDSNSVSTAPTSSSMHSRAARRLRRPSMRLAVGCEDGSVWVFARPPIEESGKKGASAERPVSSDPPSIHTTSTAGLSAPSIAAASVSNAFGGSSRSPSSAQDSLIAEQTISPRPLRAYKSSASLASIASGTSPGGGVRSKRIVSASSAQLSTGRASPIGSRSGASISSLDFGQAPMRARKASATVSISMSPAEPATASHSRARTPVNGTDGTEDSDLARLPTASSPPASPPISPTSGASIPSVIVFPTSPAESSADDPSARRHRRSGSRAKDSIAAGIGLWETDHSSRPSSGDTTPRDDIEVERPLGIEEQIQASADEDEGVILEPIMKISTRGSGPVVQLEVLEGIQCADSTEGSALLVLRENGHLTLVSMLDGRSFGSLDAGSTRASTSQVRDVKFGRLQILLGDHGLLAVCWSLAAPSHHVAVHLNSFSFSEASGARGTSGTSLEDLSRYQADMDADIAFGGRDGALMARWDSNGLQVYRLDATSGPQEVAALIVPDLRHVAFSAEGRHLCAADKAGMAVFELLDSRLRRVAQVDLDRPERVTFVGPSTVIAACAAPDGRRKLQQLRFQPAEAGRAAAAIGGEEPLLDHASRDLKEAYSSIPSSAARTVTCIKQLEEGGILIGYSSGQISEGRVGSALGRHAELNMRAVLTGAITLLEVLELGGRKVIIAGTASGTAGAWDLIGWDCLGTWNLFASPVRHLAYLQSGSDGRPLGNGAVAFISANSPVAFVSLFPPAHLFTLPGTRSSVEVLATSKDEVLIVYRQGLARVCDIASRELRRSMDRKVAETVLSEGGWQIWYRLDKSKRAWPRAASGSEFRLDLREWLEDALRNLPWSERADGNGRTTPEGKGPPEATPASPDSLPTSYKDDVRNQARCYLAVLGDVATFAELQPLMEDLGISAPVARSAVALQSRPSTAWHRLGHGSLWTVSSAVTTARLLQIVCLLRLFLAYPETERPASEAIVFFASALQDSVGEAFKPPSLDLLASHWLDVSVEVHQAARTLFGTYLAATPDDTVQELVSVWADRLPTRPVPEGALHHRADHALLLLGLVATERLVLLSAPLLKEIAASIELYLHDAERPYHQAVATELCSRGFEVWQNYVDAMSLTRQLFAIAIGSNPGTSNDLRNLARNATLHVAGVNTPLLMTTLLFDILNTEDPAARNATLRLLGFLIRKKPLVIYTNLPRVVDAVVKCLDPAVTSLRETVQQAATVILNELVKTYPCVDFHGKSQRIAVGTHEGAAIVYDVKTATRLYVLESHGRAITAVSWSPDGHRLVTTSLDESRIVAWRVSGGLFGMFMPGAPPRAGSSAQASPFKSYDFHVGDESLMTTSAILEWVALDWPAERTVRLRIRETALNFGV</sequence>